<gene>
    <name evidence="4" type="ORF">VRU48_15425</name>
</gene>
<dbReference type="InterPro" id="IPR050109">
    <property type="entry name" value="HTH-type_TetR-like_transc_reg"/>
</dbReference>
<dbReference type="SUPFAM" id="SSF48498">
    <property type="entry name" value="Tetracyclin repressor-like, C-terminal domain"/>
    <property type="match status" value="1"/>
</dbReference>
<reference evidence="4 5" key="1">
    <citation type="submission" date="2024-01" db="EMBL/GenBank/DDBJ databases">
        <title>Pedobacter sp. nov., isolated from fresh soil.</title>
        <authorList>
            <person name="Le N.T.T."/>
        </authorList>
    </citation>
    <scope>NUCLEOTIDE SEQUENCE [LARGE SCALE GENOMIC DNA]</scope>
    <source>
        <strain evidence="4 5">KR3-3</strain>
    </source>
</reference>
<evidence type="ECO:0000256" key="1">
    <source>
        <dbReference type="ARBA" id="ARBA00023125"/>
    </source>
</evidence>
<proteinExistence type="predicted"/>
<comment type="caution">
    <text evidence="4">The sequence shown here is derived from an EMBL/GenBank/DDBJ whole genome shotgun (WGS) entry which is preliminary data.</text>
</comment>
<dbReference type="PROSITE" id="PS50977">
    <property type="entry name" value="HTH_TETR_2"/>
    <property type="match status" value="1"/>
</dbReference>
<keyword evidence="5" id="KW-1185">Reference proteome</keyword>
<dbReference type="PANTHER" id="PTHR30328:SF54">
    <property type="entry name" value="HTH-TYPE TRANSCRIPTIONAL REPRESSOR SCO4008"/>
    <property type="match status" value="1"/>
</dbReference>
<feature type="DNA-binding region" description="H-T-H motif" evidence="2">
    <location>
        <begin position="27"/>
        <end position="46"/>
    </location>
</feature>
<dbReference type="InterPro" id="IPR036271">
    <property type="entry name" value="Tet_transcr_reg_TetR-rel_C_sf"/>
</dbReference>
<dbReference type="PROSITE" id="PS01081">
    <property type="entry name" value="HTH_TETR_1"/>
    <property type="match status" value="1"/>
</dbReference>
<dbReference type="Pfam" id="PF17932">
    <property type="entry name" value="TetR_C_24"/>
    <property type="match status" value="1"/>
</dbReference>
<organism evidence="4 5">
    <name type="scientific">Pedobacter albus</name>
    <dbReference type="NCBI Taxonomy" id="3113905"/>
    <lineage>
        <taxon>Bacteria</taxon>
        <taxon>Pseudomonadati</taxon>
        <taxon>Bacteroidota</taxon>
        <taxon>Sphingobacteriia</taxon>
        <taxon>Sphingobacteriales</taxon>
        <taxon>Sphingobacteriaceae</taxon>
        <taxon>Pedobacter</taxon>
    </lineage>
</organism>
<accession>A0ABU7IAK8</accession>
<feature type="domain" description="HTH tetR-type" evidence="3">
    <location>
        <begin position="4"/>
        <end position="64"/>
    </location>
</feature>
<dbReference type="InterPro" id="IPR041490">
    <property type="entry name" value="KstR2_TetR_C"/>
</dbReference>
<dbReference type="PANTHER" id="PTHR30328">
    <property type="entry name" value="TRANSCRIPTIONAL REPRESSOR"/>
    <property type="match status" value="1"/>
</dbReference>
<sequence>MEKTDKRTDILRAAEKLFAEFGYEGTSTRQISKESGANMAMINYYFGSKEGVFLEIMEDRISGFKSQLNLIADEQIPAKEKLLKVVEQYTNRIFSNVCFHKMMHRELSLTQRPEMFTQIKEAMAQNLNVIENIINSGIKEGHFRPVDVRMSIVSIMGTISMAATSPNKVNPDIDFDIKNDEQRAELEKRLVNHLKDLIITHLTIPKNDKQ</sequence>
<dbReference type="RefSeq" id="WP_330108821.1">
    <property type="nucleotide sequence ID" value="NZ_JAZDQT010000003.1"/>
</dbReference>
<dbReference type="Pfam" id="PF00440">
    <property type="entry name" value="TetR_N"/>
    <property type="match status" value="1"/>
</dbReference>
<dbReference type="PRINTS" id="PR00455">
    <property type="entry name" value="HTHTETR"/>
</dbReference>
<evidence type="ECO:0000313" key="4">
    <source>
        <dbReference type="EMBL" id="MEE1946515.1"/>
    </source>
</evidence>
<name>A0ABU7IAK8_9SPHI</name>
<dbReference type="Gene3D" id="1.10.357.10">
    <property type="entry name" value="Tetracycline Repressor, domain 2"/>
    <property type="match status" value="1"/>
</dbReference>
<dbReference type="InterPro" id="IPR001647">
    <property type="entry name" value="HTH_TetR"/>
</dbReference>
<dbReference type="EMBL" id="JAZDQT010000003">
    <property type="protein sequence ID" value="MEE1946515.1"/>
    <property type="molecule type" value="Genomic_DNA"/>
</dbReference>
<evidence type="ECO:0000259" key="3">
    <source>
        <dbReference type="PROSITE" id="PS50977"/>
    </source>
</evidence>
<protein>
    <submittedName>
        <fullName evidence="4">TetR/AcrR family transcriptional regulator</fullName>
    </submittedName>
</protein>
<keyword evidence="1 2" id="KW-0238">DNA-binding</keyword>
<dbReference type="InterPro" id="IPR009057">
    <property type="entry name" value="Homeodomain-like_sf"/>
</dbReference>
<evidence type="ECO:0000313" key="5">
    <source>
        <dbReference type="Proteomes" id="UP001336835"/>
    </source>
</evidence>
<dbReference type="SUPFAM" id="SSF46689">
    <property type="entry name" value="Homeodomain-like"/>
    <property type="match status" value="1"/>
</dbReference>
<dbReference type="InterPro" id="IPR023772">
    <property type="entry name" value="DNA-bd_HTH_TetR-type_CS"/>
</dbReference>
<dbReference type="Proteomes" id="UP001336835">
    <property type="component" value="Unassembled WGS sequence"/>
</dbReference>
<evidence type="ECO:0000256" key="2">
    <source>
        <dbReference type="PROSITE-ProRule" id="PRU00335"/>
    </source>
</evidence>